<dbReference type="AlphaFoldDB" id="A0A317US04"/>
<feature type="compositionally biased region" description="Basic residues" evidence="1">
    <location>
        <begin position="78"/>
        <end position="89"/>
    </location>
</feature>
<evidence type="ECO:0000313" key="3">
    <source>
        <dbReference type="Proteomes" id="UP000247233"/>
    </source>
</evidence>
<dbReference type="RefSeq" id="XP_025394146.1">
    <property type="nucleotide sequence ID" value="XM_025538695.1"/>
</dbReference>
<accession>A0A317US04</accession>
<evidence type="ECO:0000313" key="2">
    <source>
        <dbReference type="EMBL" id="PWY63888.1"/>
    </source>
</evidence>
<feature type="region of interest" description="Disordered" evidence="1">
    <location>
        <begin position="69"/>
        <end position="96"/>
    </location>
</feature>
<reference evidence="2 3" key="1">
    <citation type="submission" date="2016-12" db="EMBL/GenBank/DDBJ databases">
        <title>The genomes of Aspergillus section Nigri reveals drivers in fungal speciation.</title>
        <authorList>
            <consortium name="DOE Joint Genome Institute"/>
            <person name="Vesth T.C."/>
            <person name="Nybo J."/>
            <person name="Theobald S."/>
            <person name="Brandl J."/>
            <person name="Frisvad J.C."/>
            <person name="Nielsen K.F."/>
            <person name="Lyhne E.K."/>
            <person name="Kogle M.E."/>
            <person name="Kuo A."/>
            <person name="Riley R."/>
            <person name="Clum A."/>
            <person name="Nolan M."/>
            <person name="Lipzen A."/>
            <person name="Salamov A."/>
            <person name="Henrissat B."/>
            <person name="Wiebenga A."/>
            <person name="De Vries R.P."/>
            <person name="Grigoriev I.V."/>
            <person name="Mortensen U.H."/>
            <person name="Andersen M.R."/>
            <person name="Baker S.E."/>
        </authorList>
    </citation>
    <scope>NUCLEOTIDE SEQUENCE [LARGE SCALE GENOMIC DNA]</scope>
    <source>
        <strain evidence="2 3">CBS 117.55</strain>
    </source>
</reference>
<dbReference type="VEuPathDB" id="FungiDB:BO70DRAFT_216743"/>
<name>A0A317US04_9EURO</name>
<gene>
    <name evidence="2" type="ORF">BO70DRAFT_216743</name>
</gene>
<proteinExistence type="predicted"/>
<dbReference type="GeneID" id="37060932"/>
<dbReference type="EMBL" id="MSFL01000074">
    <property type="protein sequence ID" value="PWY63888.1"/>
    <property type="molecule type" value="Genomic_DNA"/>
</dbReference>
<evidence type="ECO:0000256" key="1">
    <source>
        <dbReference type="SAM" id="MobiDB-lite"/>
    </source>
</evidence>
<comment type="caution">
    <text evidence="2">The sequence shown here is derived from an EMBL/GenBank/DDBJ whole genome shotgun (WGS) entry which is preliminary data.</text>
</comment>
<protein>
    <submittedName>
        <fullName evidence="2">Uncharacterized protein</fullName>
    </submittedName>
</protein>
<sequence length="118" mass="12775">MAGMMDLSCRSRGPGYIFFGLPLEPVPTDNPGSWNPEGIPVGVDVGVDVDVVVLGWPARTMTLCQASDPDRTTVTHCNPRHNHHHHNHNHSSDSSIIHSLPLPLTLRMATTPPTPSEA</sequence>
<keyword evidence="3" id="KW-1185">Reference proteome</keyword>
<dbReference type="Proteomes" id="UP000247233">
    <property type="component" value="Unassembled WGS sequence"/>
</dbReference>
<organism evidence="2 3">
    <name type="scientific">Aspergillus heteromorphus CBS 117.55</name>
    <dbReference type="NCBI Taxonomy" id="1448321"/>
    <lineage>
        <taxon>Eukaryota</taxon>
        <taxon>Fungi</taxon>
        <taxon>Dikarya</taxon>
        <taxon>Ascomycota</taxon>
        <taxon>Pezizomycotina</taxon>
        <taxon>Eurotiomycetes</taxon>
        <taxon>Eurotiomycetidae</taxon>
        <taxon>Eurotiales</taxon>
        <taxon>Aspergillaceae</taxon>
        <taxon>Aspergillus</taxon>
        <taxon>Aspergillus subgen. Circumdati</taxon>
    </lineage>
</organism>